<gene>
    <name evidence="2" type="ORF">PV06_06991</name>
</gene>
<dbReference type="EMBL" id="KN847337">
    <property type="protein sequence ID" value="KIW41430.1"/>
    <property type="molecule type" value="Genomic_DNA"/>
</dbReference>
<feature type="compositionally biased region" description="Polar residues" evidence="1">
    <location>
        <begin position="25"/>
        <end position="48"/>
    </location>
</feature>
<feature type="region of interest" description="Disordered" evidence="1">
    <location>
        <begin position="809"/>
        <end position="833"/>
    </location>
</feature>
<keyword evidence="3" id="KW-1185">Reference proteome</keyword>
<feature type="region of interest" description="Disordered" evidence="1">
    <location>
        <begin position="682"/>
        <end position="702"/>
    </location>
</feature>
<dbReference type="STRING" id="215243.A0A0D2DG89"/>
<feature type="compositionally biased region" description="Basic residues" evidence="1">
    <location>
        <begin position="87"/>
        <end position="103"/>
    </location>
</feature>
<evidence type="ECO:0000256" key="1">
    <source>
        <dbReference type="SAM" id="MobiDB-lite"/>
    </source>
</evidence>
<feature type="compositionally biased region" description="Polar residues" evidence="1">
    <location>
        <begin position="106"/>
        <end position="126"/>
    </location>
</feature>
<feature type="compositionally biased region" description="Polar residues" evidence="1">
    <location>
        <begin position="66"/>
        <end position="86"/>
    </location>
</feature>
<accession>A0A0D2DG89</accession>
<reference evidence="2 3" key="1">
    <citation type="submission" date="2015-01" db="EMBL/GenBank/DDBJ databases">
        <title>The Genome Sequence of Exophiala oligosperma CBS72588.</title>
        <authorList>
            <consortium name="The Broad Institute Genomics Platform"/>
            <person name="Cuomo C."/>
            <person name="de Hoog S."/>
            <person name="Gorbushina A."/>
            <person name="Stielow B."/>
            <person name="Teixiera M."/>
            <person name="Abouelleil A."/>
            <person name="Chapman S.B."/>
            <person name="Priest M."/>
            <person name="Young S.K."/>
            <person name="Wortman J."/>
            <person name="Nusbaum C."/>
            <person name="Birren B."/>
        </authorList>
    </citation>
    <scope>NUCLEOTIDE SEQUENCE [LARGE SCALE GENOMIC DNA]</scope>
    <source>
        <strain evidence="2 3">CBS 72588</strain>
    </source>
</reference>
<feature type="region of interest" description="Disordered" evidence="1">
    <location>
        <begin position="853"/>
        <end position="882"/>
    </location>
</feature>
<dbReference type="HOGENOM" id="CLU_292216_0_0_1"/>
<dbReference type="Proteomes" id="UP000053342">
    <property type="component" value="Unassembled WGS sequence"/>
</dbReference>
<protein>
    <submittedName>
        <fullName evidence="2">Uncharacterized protein</fullName>
    </submittedName>
</protein>
<feature type="region of interest" description="Disordered" evidence="1">
    <location>
        <begin position="175"/>
        <end position="195"/>
    </location>
</feature>
<proteinExistence type="predicted"/>
<dbReference type="RefSeq" id="XP_016261646.1">
    <property type="nucleotide sequence ID" value="XM_016408166.1"/>
</dbReference>
<evidence type="ECO:0000313" key="2">
    <source>
        <dbReference type="EMBL" id="KIW41430.1"/>
    </source>
</evidence>
<feature type="compositionally biased region" description="Acidic residues" evidence="1">
    <location>
        <begin position="871"/>
        <end position="882"/>
    </location>
</feature>
<name>A0A0D2DG89_9EURO</name>
<feature type="compositionally biased region" description="Polar residues" evidence="1">
    <location>
        <begin position="283"/>
        <end position="304"/>
    </location>
</feature>
<evidence type="ECO:0000313" key="3">
    <source>
        <dbReference type="Proteomes" id="UP000053342"/>
    </source>
</evidence>
<feature type="region of interest" description="Disordered" evidence="1">
    <location>
        <begin position="526"/>
        <end position="560"/>
    </location>
</feature>
<dbReference type="OrthoDB" id="4156126at2759"/>
<dbReference type="AlphaFoldDB" id="A0A0D2DG89"/>
<dbReference type="VEuPathDB" id="FungiDB:PV06_06991"/>
<sequence>MPLEEISPNVQKKASQDDGKRDTATHTSTATSLRSSAVQSMLRTTTEIGDTGPFAVRPPRIPRSGSRLQSSRPRSGSFDTSFASQLRHQRSPHRRRSHRRHGPRQVPSSSALSGRETINSASTSYHSGLRSKRAGHRHRAHGLQGLGPERHGLYTHRSLITLRGQRDYQSIHANSPMTHSHQGRRHGNRTSSPALSDVHGYRYGGRQMYPRVPSAGTVGSSPSMLSVRQGMVGYRPELNNSYSSYARFPSPAVSMGNVTAPQRYPACRTGTPMSMSLQNVRGTWNNSQNSQKALPKSPTESTAPNYYDYSESFLEEEDCFSPAGEDSGAGPPFTIDQTILGPERRHAQSPFGTLPGSVFKPAELPTEHNRRASEQSKYSYVGVIPPRKSSLGATTTPMRNGSLAQRPIQRSATTEPIVLRRSSKEENYHPRISTASRRTATSTHASAFFSNACRSPRDLTTLAARVHSPGCDEKTSTRLIPNTLQAYESDIGLQKGSAQHRVQTLPAWELPSLEFRPLSFEAYASEVRGRPKTSGDAQKKSPTQILSPMPERPMSSQSRKRFSRIFDIEESFIGEETKAISEVKTFARLSAVTEQPDLQSLEVASAIPPASERNCQEINASFTDITIHDKSTVESLLDHHIECLGLGGEPESPLTSSVELDQLDEACSVKTSDCQKTEIIPSNSTVRPTTSGSYQPSSLTSSERQRLMPRRLFASMDARMSHNPVFLPTASSFDKEPSSVMNSRPVTNELSFGWQTLPSTSAIASLASATKISLTSGDLADVDSDPPFNKFKIRRVSNISASTTESLNLDIDASPTGPSPSSRISKSDLVTKQDCHRRRRARILLKAKRKSSCLDPVTDDDHMSQPPLDASPEDEWETTESPEDITLKSPVAGYAELSGESVIAQPPTTVTSGSVQISSAAPKRWSNMLAAMPDPVKKSIDIVRKVSVRTMRSHQSNTSIAYPVNSTRMSSQLPRSGSVPQLAPPEFGPPLTSSNLDLTLRLPEALPTTRPPLRQAQSFFSDDSSAQYSKHVMRKRFDLHSIRSGLTRSAGMLGTRGSTARHTEVRFSPSVHVNRRSFDTPQSLFGDTVPMTDFAFKKRKVLDRFKDWLKRHACKKRGHR</sequence>
<feature type="region of interest" description="Disordered" evidence="1">
    <location>
        <begin position="283"/>
        <end position="305"/>
    </location>
</feature>
<organism evidence="2 3">
    <name type="scientific">Exophiala oligosperma</name>
    <dbReference type="NCBI Taxonomy" id="215243"/>
    <lineage>
        <taxon>Eukaryota</taxon>
        <taxon>Fungi</taxon>
        <taxon>Dikarya</taxon>
        <taxon>Ascomycota</taxon>
        <taxon>Pezizomycotina</taxon>
        <taxon>Eurotiomycetes</taxon>
        <taxon>Chaetothyriomycetidae</taxon>
        <taxon>Chaetothyriales</taxon>
        <taxon>Herpotrichiellaceae</taxon>
        <taxon>Exophiala</taxon>
    </lineage>
</organism>
<feature type="region of interest" description="Disordered" evidence="1">
    <location>
        <begin position="1"/>
        <end position="137"/>
    </location>
</feature>
<feature type="compositionally biased region" description="Basic and acidic residues" evidence="1">
    <location>
        <begin position="14"/>
        <end position="24"/>
    </location>
</feature>
<dbReference type="GeneID" id="27359065"/>